<reference evidence="2 3" key="1">
    <citation type="submission" date="2024-11" db="EMBL/GenBank/DDBJ databases">
        <title>A near-complete genome assembly of Cinchona calisaya.</title>
        <authorList>
            <person name="Lian D.C."/>
            <person name="Zhao X.W."/>
            <person name="Wei L."/>
        </authorList>
    </citation>
    <scope>NUCLEOTIDE SEQUENCE [LARGE SCALE GENOMIC DNA]</scope>
    <source>
        <tissue evidence="2">Nenye</tissue>
    </source>
</reference>
<accession>A0ABD2ZBJ7</accession>
<name>A0ABD2ZBJ7_9GENT</name>
<dbReference type="Proteomes" id="UP001630127">
    <property type="component" value="Unassembled WGS sequence"/>
</dbReference>
<feature type="transmembrane region" description="Helical" evidence="1">
    <location>
        <begin position="46"/>
        <end position="63"/>
    </location>
</feature>
<keyword evidence="1" id="KW-1133">Transmembrane helix</keyword>
<keyword evidence="3" id="KW-1185">Reference proteome</keyword>
<feature type="transmembrane region" description="Helical" evidence="1">
    <location>
        <begin position="105"/>
        <end position="124"/>
    </location>
</feature>
<dbReference type="AlphaFoldDB" id="A0ABD2ZBJ7"/>
<evidence type="ECO:0000313" key="3">
    <source>
        <dbReference type="Proteomes" id="UP001630127"/>
    </source>
</evidence>
<comment type="caution">
    <text evidence="2">The sequence shown here is derived from an EMBL/GenBank/DDBJ whole genome shotgun (WGS) entry which is preliminary data.</text>
</comment>
<evidence type="ECO:0000313" key="2">
    <source>
        <dbReference type="EMBL" id="KAL3516839.1"/>
    </source>
</evidence>
<gene>
    <name evidence="2" type="ORF">ACH5RR_023741</name>
</gene>
<evidence type="ECO:0000256" key="1">
    <source>
        <dbReference type="SAM" id="Phobius"/>
    </source>
</evidence>
<keyword evidence="1" id="KW-0812">Transmembrane</keyword>
<proteinExistence type="predicted"/>
<sequence length="195" mass="21181">MTYKELINVDDIAPALLAEMKKVYFVHALMVVSAALGFKLHIHQGIGGLHTGILAVLISAWCWYRPRRNEEKGVFLWLIIAFLLGLSLGPIGATHKSIITDTLQVSFRVFLSFVIGALSAKPSSKIRVPKMHTRFITIFLGSTSSITRGVQPVLAAGGSNFARGVTNFGINELKVVYEGAGKRESGREEWGVGAG</sequence>
<keyword evidence="1" id="KW-0472">Membrane</keyword>
<protein>
    <submittedName>
        <fullName evidence="2">Uncharacterized protein</fullName>
    </submittedName>
</protein>
<organism evidence="2 3">
    <name type="scientific">Cinchona calisaya</name>
    <dbReference type="NCBI Taxonomy" id="153742"/>
    <lineage>
        <taxon>Eukaryota</taxon>
        <taxon>Viridiplantae</taxon>
        <taxon>Streptophyta</taxon>
        <taxon>Embryophyta</taxon>
        <taxon>Tracheophyta</taxon>
        <taxon>Spermatophyta</taxon>
        <taxon>Magnoliopsida</taxon>
        <taxon>eudicotyledons</taxon>
        <taxon>Gunneridae</taxon>
        <taxon>Pentapetalae</taxon>
        <taxon>asterids</taxon>
        <taxon>lamiids</taxon>
        <taxon>Gentianales</taxon>
        <taxon>Rubiaceae</taxon>
        <taxon>Cinchonoideae</taxon>
        <taxon>Cinchoneae</taxon>
        <taxon>Cinchona</taxon>
    </lineage>
</organism>
<dbReference type="EMBL" id="JBJUIK010000010">
    <property type="protein sequence ID" value="KAL3516839.1"/>
    <property type="molecule type" value="Genomic_DNA"/>
</dbReference>
<feature type="transmembrane region" description="Helical" evidence="1">
    <location>
        <begin position="75"/>
        <end position="93"/>
    </location>
</feature>
<feature type="transmembrane region" description="Helical" evidence="1">
    <location>
        <begin position="23"/>
        <end position="40"/>
    </location>
</feature>